<evidence type="ECO:0000313" key="3">
    <source>
        <dbReference type="EMBL" id="KAK5957952.1"/>
    </source>
</evidence>
<sequence length="557" mass="63604">MVNSKLAHLLEEQRENVEEHPSLQHAISKVILLNTPRSKLQRRRIVVCCDGTMSDDSQESRKTNVALIHDAVRKTDRHGTQQLARYVSGCRTGGNVLTNANNARTGSEMPKKILTAYMHICRAYQTQRDEIYLIGFSRGAHVAKCVARFIHDFGIIRNIDESTAGEYFNLWMKKLQSPDEDSTVAVKADHVALFFKDVRVRACALFDTVDTMLKSSPLTWPPTFFPQNETLRAIDHRLSPNIDHAVQALALDEHRDLFRQVSWYQEDLMHDNCSTELQQCWFDGCHLSIGGGGDKDYISIIPLVWVVSQLHELGLDFDFVKLTKSAESAKPMPCPRQRPMMRRFSTLGSLASEVGQKIMASPAMLADSSKDIKYWFWQAAHRMPGRRFIRLANGKFEEVDNDITLSDESIHWTVRRFDKRKVLPRSQSMKAATYYQHEDRGWAWRIPINTSNGTSAEACTIREATYSDCEVMLLYQSCREIYGPIRQRTLDGQPGGPQDAIVRHLISALEPIVKSLEQEMDKTAILGHLLVDSTKRSVKKGRRKHKELAKRLRHQDS</sequence>
<dbReference type="EMBL" id="JAKLMC020000002">
    <property type="protein sequence ID" value="KAK5957952.1"/>
    <property type="molecule type" value="Genomic_DNA"/>
</dbReference>
<dbReference type="Pfam" id="PF09994">
    <property type="entry name" value="T6SS_Tle1-like_cat"/>
    <property type="match status" value="1"/>
</dbReference>
<feature type="domain" description="T6SS Phospholipase effector Tle1-like catalytic" evidence="2">
    <location>
        <begin position="43"/>
        <end position="309"/>
    </location>
</feature>
<keyword evidence="4" id="KW-1185">Reference proteome</keyword>
<evidence type="ECO:0000259" key="2">
    <source>
        <dbReference type="Pfam" id="PF09994"/>
    </source>
</evidence>
<evidence type="ECO:0000256" key="1">
    <source>
        <dbReference type="SAM" id="MobiDB-lite"/>
    </source>
</evidence>
<accession>A0AAN8IS98</accession>
<dbReference type="AlphaFoldDB" id="A0AAN8IS98"/>
<dbReference type="PANTHER" id="PTHR33840:SF1">
    <property type="entry name" value="TLE1 PHOSPHOLIPASE DOMAIN-CONTAINING PROTEIN"/>
    <property type="match status" value="1"/>
</dbReference>
<comment type="caution">
    <text evidence="3">The sequence shown here is derived from an EMBL/GenBank/DDBJ whole genome shotgun (WGS) entry which is preliminary data.</text>
</comment>
<dbReference type="Proteomes" id="UP001316803">
    <property type="component" value="Unassembled WGS sequence"/>
</dbReference>
<dbReference type="PANTHER" id="PTHR33840">
    <property type="match status" value="1"/>
</dbReference>
<feature type="region of interest" description="Disordered" evidence="1">
    <location>
        <begin position="536"/>
        <end position="557"/>
    </location>
</feature>
<evidence type="ECO:0000313" key="4">
    <source>
        <dbReference type="Proteomes" id="UP001316803"/>
    </source>
</evidence>
<dbReference type="InterPro" id="IPR018712">
    <property type="entry name" value="Tle1-like_cat"/>
</dbReference>
<protein>
    <recommendedName>
        <fullName evidence="2">T6SS Phospholipase effector Tle1-like catalytic domain-containing protein</fullName>
    </recommendedName>
</protein>
<proteinExistence type="predicted"/>
<gene>
    <name evidence="3" type="ORF">OHC33_001142</name>
</gene>
<organism evidence="3 4">
    <name type="scientific">Knufia fluminis</name>
    <dbReference type="NCBI Taxonomy" id="191047"/>
    <lineage>
        <taxon>Eukaryota</taxon>
        <taxon>Fungi</taxon>
        <taxon>Dikarya</taxon>
        <taxon>Ascomycota</taxon>
        <taxon>Pezizomycotina</taxon>
        <taxon>Eurotiomycetes</taxon>
        <taxon>Chaetothyriomycetidae</taxon>
        <taxon>Chaetothyriales</taxon>
        <taxon>Trichomeriaceae</taxon>
        <taxon>Knufia</taxon>
    </lineage>
</organism>
<reference evidence="3 4" key="1">
    <citation type="submission" date="2022-12" db="EMBL/GenBank/DDBJ databases">
        <title>Genomic features and morphological characterization of a novel Knufia sp. strain isolated from spacecraft assembly facility.</title>
        <authorList>
            <person name="Teixeira M."/>
            <person name="Chander A.M."/>
            <person name="Stajich J.E."/>
            <person name="Venkateswaran K."/>
        </authorList>
    </citation>
    <scope>NUCLEOTIDE SEQUENCE [LARGE SCALE GENOMIC DNA]</scope>
    <source>
        <strain evidence="3 4">FJI-L2-BK-P2</strain>
    </source>
</reference>
<name>A0AAN8IS98_9EURO</name>